<dbReference type="InterPro" id="IPR027417">
    <property type="entry name" value="P-loop_NTPase"/>
</dbReference>
<name>A0A350HC87_UNCW3</name>
<dbReference type="InterPro" id="IPR003724">
    <property type="entry name" value="CblAdoTrfase_CobA"/>
</dbReference>
<dbReference type="Proteomes" id="UP000264062">
    <property type="component" value="Unassembled WGS sequence"/>
</dbReference>
<gene>
    <name evidence="1" type="primary">cobO</name>
    <name evidence="1" type="ORF">DCW38_08260</name>
</gene>
<dbReference type="PANTHER" id="PTHR46638">
    <property type="entry name" value="CORRINOID ADENOSYLTRANSFERASE"/>
    <property type="match status" value="1"/>
</dbReference>
<reference evidence="1 2" key="1">
    <citation type="journal article" date="2018" name="Nat. Biotechnol.">
        <title>A standardized bacterial taxonomy based on genome phylogeny substantially revises the tree of life.</title>
        <authorList>
            <person name="Parks D.H."/>
            <person name="Chuvochina M."/>
            <person name="Waite D.W."/>
            <person name="Rinke C."/>
            <person name="Skarshewski A."/>
            <person name="Chaumeil P.A."/>
            <person name="Hugenholtz P."/>
        </authorList>
    </citation>
    <scope>NUCLEOTIDE SEQUENCE [LARGE SCALE GENOMIC DNA]</scope>
    <source>
        <strain evidence="1">UBA9956</strain>
    </source>
</reference>
<evidence type="ECO:0000313" key="2">
    <source>
        <dbReference type="Proteomes" id="UP000264062"/>
    </source>
</evidence>
<dbReference type="CDD" id="cd00561">
    <property type="entry name" value="CobA_ACA"/>
    <property type="match status" value="1"/>
</dbReference>
<dbReference type="AlphaFoldDB" id="A0A350HC87"/>
<proteinExistence type="predicted"/>
<sequence length="172" mass="19067">MESKGFVHIYTGDGKGKSTAAFGLAVRALGHGRHVAIIQFLKKDENYGEYKFLSSHATMLQFGTGSFVDMKNPSPQEISSAKSGLDKSREIIFSGLYEIVILDEITVAMNLNLISEEDVIGLMRDKPNDVELVMTGRGATKKMIETADLVTEMKEVKHYFKKGVKAREGIEF</sequence>
<dbReference type="PANTHER" id="PTHR46638:SF1">
    <property type="entry name" value="CORRINOID ADENOSYLTRANSFERASE"/>
    <property type="match status" value="1"/>
</dbReference>
<dbReference type="PIRSF" id="PIRSF015617">
    <property type="entry name" value="Adensltrnsf_CobA"/>
    <property type="match status" value="1"/>
</dbReference>
<dbReference type="GO" id="GO:0005524">
    <property type="term" value="F:ATP binding"/>
    <property type="evidence" value="ECO:0007669"/>
    <property type="project" value="InterPro"/>
</dbReference>
<dbReference type="Pfam" id="PF02572">
    <property type="entry name" value="CobA_CobO_BtuR"/>
    <property type="match status" value="1"/>
</dbReference>
<dbReference type="GO" id="GO:0009236">
    <property type="term" value="P:cobalamin biosynthetic process"/>
    <property type="evidence" value="ECO:0007669"/>
    <property type="project" value="InterPro"/>
</dbReference>
<dbReference type="GO" id="GO:0008817">
    <property type="term" value="F:corrinoid adenosyltransferase activity"/>
    <property type="evidence" value="ECO:0007669"/>
    <property type="project" value="InterPro"/>
</dbReference>
<organism evidence="1 2">
    <name type="scientific">candidate division WOR-3 bacterium</name>
    <dbReference type="NCBI Taxonomy" id="2052148"/>
    <lineage>
        <taxon>Bacteria</taxon>
        <taxon>Bacteria division WOR-3</taxon>
    </lineage>
</organism>
<evidence type="ECO:0000313" key="1">
    <source>
        <dbReference type="EMBL" id="HAV93153.1"/>
    </source>
</evidence>
<dbReference type="SUPFAM" id="SSF52540">
    <property type="entry name" value="P-loop containing nucleoside triphosphate hydrolases"/>
    <property type="match status" value="1"/>
</dbReference>
<dbReference type="EMBL" id="DMZY01000245">
    <property type="protein sequence ID" value="HAV93153.1"/>
    <property type="molecule type" value="Genomic_DNA"/>
</dbReference>
<protein>
    <submittedName>
        <fullName evidence="1">Cob(I)yrinic acid a,c-diamide adenosyltransferase</fullName>
    </submittedName>
</protein>
<accession>A0A350HC87</accession>
<dbReference type="NCBIfam" id="NF004637">
    <property type="entry name" value="PRK05986.1"/>
    <property type="match status" value="1"/>
</dbReference>
<dbReference type="Gene3D" id="3.40.50.300">
    <property type="entry name" value="P-loop containing nucleotide triphosphate hydrolases"/>
    <property type="match status" value="1"/>
</dbReference>
<dbReference type="NCBIfam" id="TIGR00708">
    <property type="entry name" value="cobA"/>
    <property type="match status" value="1"/>
</dbReference>
<keyword evidence="1" id="KW-0808">Transferase</keyword>
<comment type="caution">
    <text evidence="1">The sequence shown here is derived from an EMBL/GenBank/DDBJ whole genome shotgun (WGS) entry which is preliminary data.</text>
</comment>